<dbReference type="EMBL" id="JAEUBD010001178">
    <property type="protein sequence ID" value="KAH3665194.1"/>
    <property type="molecule type" value="Genomic_DNA"/>
</dbReference>
<dbReference type="Proteomes" id="UP000788993">
    <property type="component" value="Unassembled WGS sequence"/>
</dbReference>
<comment type="caution">
    <text evidence="2">The sequence shown here is derived from an EMBL/GenBank/DDBJ whole genome shotgun (WGS) entry which is preliminary data.</text>
</comment>
<protein>
    <recommendedName>
        <fullName evidence="4">Secreted protein</fullName>
    </recommendedName>
</protein>
<proteinExistence type="predicted"/>
<keyword evidence="1" id="KW-0732">Signal</keyword>
<dbReference type="AlphaFoldDB" id="A0A9P8T4F0"/>
<organism evidence="2 3">
    <name type="scientific">Ogataea polymorpha</name>
    <dbReference type="NCBI Taxonomy" id="460523"/>
    <lineage>
        <taxon>Eukaryota</taxon>
        <taxon>Fungi</taxon>
        <taxon>Dikarya</taxon>
        <taxon>Ascomycota</taxon>
        <taxon>Saccharomycotina</taxon>
        <taxon>Pichiomycetes</taxon>
        <taxon>Pichiales</taxon>
        <taxon>Pichiaceae</taxon>
        <taxon>Ogataea</taxon>
    </lineage>
</organism>
<gene>
    <name evidence="2" type="ORF">OGATHE_004009</name>
</gene>
<evidence type="ECO:0000256" key="1">
    <source>
        <dbReference type="SAM" id="SignalP"/>
    </source>
</evidence>
<evidence type="ECO:0000313" key="2">
    <source>
        <dbReference type="EMBL" id="KAH3665194.1"/>
    </source>
</evidence>
<sequence>MMSTRRKLAARIFLLRWPIGAGSDSNCGTTKSGLLAADDSFCFFFFGESAGSCLTGSDSVASVSIGVGCSMGLVFLGQNDHDCARYLVSLGRSVSSFSASLHTDPESGSSFGLTGSLLSDLSEAFDVDRVCSCCVLEKAHELSSFLGAESAASPVLLTFSWFSSSSNTWLFTDRSSWFMVPLLPLVALLIGDCKSHRLIVSFTWLFKTESLRQVVRANAAVQKQR</sequence>
<name>A0A9P8T4F0_9ASCO</name>
<accession>A0A9P8T4F0</accession>
<evidence type="ECO:0008006" key="4">
    <source>
        <dbReference type="Google" id="ProtNLM"/>
    </source>
</evidence>
<feature type="signal peptide" evidence="1">
    <location>
        <begin position="1"/>
        <end position="22"/>
    </location>
</feature>
<evidence type="ECO:0000313" key="3">
    <source>
        <dbReference type="Proteomes" id="UP000788993"/>
    </source>
</evidence>
<reference evidence="2" key="2">
    <citation type="submission" date="2021-01" db="EMBL/GenBank/DDBJ databases">
        <authorList>
            <person name="Schikora-Tamarit M.A."/>
        </authorList>
    </citation>
    <scope>NUCLEOTIDE SEQUENCE</scope>
    <source>
        <strain evidence="2">NCAIM Y.01608</strain>
    </source>
</reference>
<feature type="chain" id="PRO_5040460693" description="Secreted protein" evidence="1">
    <location>
        <begin position="23"/>
        <end position="225"/>
    </location>
</feature>
<reference evidence="2" key="1">
    <citation type="journal article" date="2021" name="Open Biol.">
        <title>Shared evolutionary footprints suggest mitochondrial oxidative damage underlies multiple complex I losses in fungi.</title>
        <authorList>
            <person name="Schikora-Tamarit M.A."/>
            <person name="Marcet-Houben M."/>
            <person name="Nosek J."/>
            <person name="Gabaldon T."/>
        </authorList>
    </citation>
    <scope>NUCLEOTIDE SEQUENCE</scope>
    <source>
        <strain evidence="2">NCAIM Y.01608</strain>
    </source>
</reference>
<keyword evidence="3" id="KW-1185">Reference proteome</keyword>